<keyword evidence="1" id="KW-1133">Transmembrane helix</keyword>
<keyword evidence="1" id="KW-0472">Membrane</keyword>
<gene>
    <name evidence="2" type="ORF">A2682_00050</name>
</gene>
<dbReference type="Proteomes" id="UP000178690">
    <property type="component" value="Unassembled WGS sequence"/>
</dbReference>
<name>A0A1G2PQ14_TERXR</name>
<accession>A0A1G2PQ14</accession>
<proteinExistence type="predicted"/>
<evidence type="ECO:0000313" key="2">
    <source>
        <dbReference type="EMBL" id="OHA49692.1"/>
    </source>
</evidence>
<comment type="caution">
    <text evidence="2">The sequence shown here is derived from an EMBL/GenBank/DDBJ whole genome shotgun (WGS) entry which is preliminary data.</text>
</comment>
<reference evidence="2 3" key="1">
    <citation type="journal article" date="2016" name="Nat. Commun.">
        <title>Thousands of microbial genomes shed light on interconnected biogeochemical processes in an aquifer system.</title>
        <authorList>
            <person name="Anantharaman K."/>
            <person name="Brown C.T."/>
            <person name="Hug L.A."/>
            <person name="Sharon I."/>
            <person name="Castelle C.J."/>
            <person name="Probst A.J."/>
            <person name="Thomas B.C."/>
            <person name="Singh A."/>
            <person name="Wilkins M.J."/>
            <person name="Karaoz U."/>
            <person name="Brodie E.L."/>
            <person name="Williams K.H."/>
            <person name="Hubbard S.S."/>
            <person name="Banfield J.F."/>
        </authorList>
    </citation>
    <scope>NUCLEOTIDE SEQUENCE [LARGE SCALE GENOMIC DNA]</scope>
    <source>
        <strain evidence="3">RIFCSPHIGHO2_01_FULL_58_15</strain>
    </source>
</reference>
<protein>
    <submittedName>
        <fullName evidence="2">Uncharacterized protein</fullName>
    </submittedName>
</protein>
<organism evidence="2 3">
    <name type="scientific">Terrybacteria sp. (strain RIFCSPHIGHO2_01_FULL_58_15)</name>
    <dbReference type="NCBI Taxonomy" id="1802363"/>
    <lineage>
        <taxon>Bacteria</taxon>
        <taxon>Candidatus Terryibacteriota</taxon>
    </lineage>
</organism>
<dbReference type="STRING" id="1802363.A2682_00050"/>
<feature type="transmembrane region" description="Helical" evidence="1">
    <location>
        <begin position="153"/>
        <end position="182"/>
    </location>
</feature>
<sequence length="191" mass="19970">MLMKSVGIRVLLVFAIFEGIAFAFAGSADASHTKLDIVASSKLTVGDSFNIEAVLHATDGGKPIAGTSVTFYMAESFAGVNGEVFLGKAITDEYGVAPFSYQPRGAGEHQLRIEYLTPGASAPEEKTVTLSVVDTTHQLYHSTAGVQIPGLNVWLLIAVVGAVWAIMVSVALRVVAIALAGADEEAVSRTS</sequence>
<keyword evidence="1" id="KW-0812">Transmembrane</keyword>
<evidence type="ECO:0000313" key="3">
    <source>
        <dbReference type="Proteomes" id="UP000178690"/>
    </source>
</evidence>
<dbReference type="EMBL" id="MHST01000005">
    <property type="protein sequence ID" value="OHA49692.1"/>
    <property type="molecule type" value="Genomic_DNA"/>
</dbReference>
<evidence type="ECO:0000256" key="1">
    <source>
        <dbReference type="SAM" id="Phobius"/>
    </source>
</evidence>
<dbReference type="AlphaFoldDB" id="A0A1G2PQ14"/>